<proteinExistence type="predicted"/>
<dbReference type="RefSeq" id="WP_135193595.1">
    <property type="nucleotide sequence ID" value="NZ_SPVH01000002.1"/>
</dbReference>
<gene>
    <name evidence="1" type="ORF">EGY25_03115</name>
</gene>
<dbReference type="EMBL" id="SPVH01000002">
    <property type="protein sequence ID" value="TFW14207.1"/>
    <property type="molecule type" value="Genomic_DNA"/>
</dbReference>
<organism evidence="1 2">
    <name type="scientific">Brevundimonas intermedia</name>
    <dbReference type="NCBI Taxonomy" id="74315"/>
    <lineage>
        <taxon>Bacteria</taxon>
        <taxon>Pseudomonadati</taxon>
        <taxon>Pseudomonadota</taxon>
        <taxon>Alphaproteobacteria</taxon>
        <taxon>Caulobacterales</taxon>
        <taxon>Caulobacteraceae</taxon>
        <taxon>Brevundimonas</taxon>
    </lineage>
</organism>
<dbReference type="OrthoDB" id="9808866at2"/>
<accession>A0A4Y9RY41</accession>
<reference evidence="1 2" key="1">
    <citation type="submission" date="2019-03" db="EMBL/GenBank/DDBJ databases">
        <title>Draft genome of Brevundimonas sp. a heavy metal resistant soil bacteria.</title>
        <authorList>
            <person name="Soto J."/>
        </authorList>
    </citation>
    <scope>NUCLEOTIDE SEQUENCE [LARGE SCALE GENOMIC DNA]</scope>
    <source>
        <strain evidence="1 2">B-10</strain>
    </source>
</reference>
<keyword evidence="2" id="KW-1185">Reference proteome</keyword>
<evidence type="ECO:0000313" key="1">
    <source>
        <dbReference type="EMBL" id="TFW14207.1"/>
    </source>
</evidence>
<dbReference type="Proteomes" id="UP000298216">
    <property type="component" value="Unassembled WGS sequence"/>
</dbReference>
<evidence type="ECO:0008006" key="3">
    <source>
        <dbReference type="Google" id="ProtNLM"/>
    </source>
</evidence>
<dbReference type="AlphaFoldDB" id="A0A4Y9RY41"/>
<comment type="caution">
    <text evidence="1">The sequence shown here is derived from an EMBL/GenBank/DDBJ whole genome shotgun (WGS) entry which is preliminary data.</text>
</comment>
<sequence length="89" mass="10296">MSEANRLTDHDAIRRWAEARDARPSRVKMTTDEKGGGVLRFDLGDKEDALEEISWDDFFRIFEDSELALLEQDETSGGQLSRFSKFVKR</sequence>
<name>A0A4Y9RY41_9CAUL</name>
<evidence type="ECO:0000313" key="2">
    <source>
        <dbReference type="Proteomes" id="UP000298216"/>
    </source>
</evidence>
<protein>
    <recommendedName>
        <fullName evidence="3">1,4-alpha-glucan branching enzyme</fullName>
    </recommendedName>
</protein>